<dbReference type="AlphaFoldDB" id="A0A376WWG6"/>
<dbReference type="EMBL" id="UGDD01000002">
    <property type="protein sequence ID" value="STJ53290.1"/>
    <property type="molecule type" value="Genomic_DNA"/>
</dbReference>
<dbReference type="Proteomes" id="UP000254503">
    <property type="component" value="Unassembled WGS sequence"/>
</dbReference>
<sequence length="243" mass="28331">MANKTEKPTQKKLQDASKKGQILKSRDLTISVIMLVGTLYLGYVFDVHHIMSILEYILDHNAKPDIWDYFKAMGVGWLKTNIPFLLVCMFTTILVSWFQSKKQLATEAVKFKLDSLNPVNGLKRIFGLKTVKESVKAILYIIFFALAIKVFWSNHKSLLFKTLDGDIISLLSGWGEMLFLLILYCLGSMIIVLIFDFIAEYFLFMKDMKMDKQEVKREYKEQEGNPEIKSKRRERIRKFFLSN</sequence>
<protein>
    <submittedName>
        <fullName evidence="2">FlhB/HrpN/YscU/SpaS family protein</fullName>
    </submittedName>
</protein>
<reference evidence="2 3" key="1">
    <citation type="submission" date="2018-06" db="EMBL/GenBank/DDBJ databases">
        <authorList>
            <consortium name="Pathogen Informatics"/>
            <person name="Doyle S."/>
        </authorList>
    </citation>
    <scope>NUCLEOTIDE SEQUENCE [LARGE SCALE GENOMIC DNA]</scope>
    <source>
        <strain evidence="2 3">NCTC9045</strain>
    </source>
</reference>
<evidence type="ECO:0000256" key="1">
    <source>
        <dbReference type="SAM" id="Phobius"/>
    </source>
</evidence>
<evidence type="ECO:0000313" key="2">
    <source>
        <dbReference type="EMBL" id="STJ53290.1"/>
    </source>
</evidence>
<dbReference type="PANTHER" id="PTHR30531">
    <property type="entry name" value="FLAGELLAR BIOSYNTHETIC PROTEIN FLHB"/>
    <property type="match status" value="1"/>
</dbReference>
<proteinExistence type="predicted"/>
<keyword evidence="1" id="KW-1133">Transmembrane helix</keyword>
<accession>A0A376WWG6</accession>
<dbReference type="GO" id="GO:0009306">
    <property type="term" value="P:protein secretion"/>
    <property type="evidence" value="ECO:0007669"/>
    <property type="project" value="InterPro"/>
</dbReference>
<name>A0A376WWG6_ECOLX</name>
<keyword evidence="1" id="KW-0472">Membrane</keyword>
<feature type="transmembrane region" description="Helical" evidence="1">
    <location>
        <begin position="178"/>
        <end position="204"/>
    </location>
</feature>
<keyword evidence="1" id="KW-0812">Transmembrane</keyword>
<evidence type="ECO:0000313" key="3">
    <source>
        <dbReference type="Proteomes" id="UP000254503"/>
    </source>
</evidence>
<dbReference type="GO" id="GO:0005886">
    <property type="term" value="C:plasma membrane"/>
    <property type="evidence" value="ECO:0007669"/>
    <property type="project" value="TreeGrafter"/>
</dbReference>
<dbReference type="Gene3D" id="6.10.250.2080">
    <property type="match status" value="1"/>
</dbReference>
<gene>
    <name evidence="2" type="primary">spaS_1</name>
    <name evidence="2" type="ORF">NCTC9045_01120</name>
</gene>
<dbReference type="InterPro" id="IPR006135">
    <property type="entry name" value="T3SS_substrate_exporter"/>
</dbReference>
<dbReference type="PRINTS" id="PR00950">
    <property type="entry name" value="TYPE3IMSPROT"/>
</dbReference>
<feature type="transmembrane region" description="Helical" evidence="1">
    <location>
        <begin position="80"/>
        <end position="98"/>
    </location>
</feature>
<dbReference type="Pfam" id="PF01312">
    <property type="entry name" value="Bac_export_2"/>
    <property type="match status" value="1"/>
</dbReference>
<feature type="transmembrane region" description="Helical" evidence="1">
    <location>
        <begin position="134"/>
        <end position="152"/>
    </location>
</feature>
<organism evidence="2 3">
    <name type="scientific">Escherichia coli</name>
    <dbReference type="NCBI Taxonomy" id="562"/>
    <lineage>
        <taxon>Bacteria</taxon>
        <taxon>Pseudomonadati</taxon>
        <taxon>Pseudomonadota</taxon>
        <taxon>Gammaproteobacteria</taxon>
        <taxon>Enterobacterales</taxon>
        <taxon>Enterobacteriaceae</taxon>
        <taxon>Escherichia</taxon>
    </lineage>
</organism>
<feature type="transmembrane region" description="Helical" evidence="1">
    <location>
        <begin position="28"/>
        <end position="45"/>
    </location>
</feature>
<dbReference type="PANTHER" id="PTHR30531:SF14">
    <property type="entry name" value="SURFACE PRESENTATION OF ANTIGENS PROTEIN SPAS"/>
    <property type="match status" value="1"/>
</dbReference>